<evidence type="ECO:0000313" key="1">
    <source>
        <dbReference type="EMBL" id="GFN88764.1"/>
    </source>
</evidence>
<dbReference type="AlphaFoldDB" id="A0AAV3Z2A3"/>
<dbReference type="EMBL" id="BLXT01001882">
    <property type="protein sequence ID" value="GFN88764.1"/>
    <property type="molecule type" value="Genomic_DNA"/>
</dbReference>
<protein>
    <submittedName>
        <fullName evidence="1">Uncharacterized protein</fullName>
    </submittedName>
</protein>
<sequence length="102" mass="11836">MLLDQQSRFQFMGAYPKENAPNSTWMTSPMLKLVELQDLFGEAKLEKYSTPEGQHGIQFLKIIQFFKPNRIFSPRAEDVTAIKELENVPIIRLRITNVHDQA</sequence>
<proteinExistence type="predicted"/>
<comment type="caution">
    <text evidence="1">The sequence shown here is derived from an EMBL/GenBank/DDBJ whole genome shotgun (WGS) entry which is preliminary data.</text>
</comment>
<dbReference type="Proteomes" id="UP000735302">
    <property type="component" value="Unassembled WGS sequence"/>
</dbReference>
<accession>A0AAV3Z2A3</accession>
<keyword evidence="2" id="KW-1185">Reference proteome</keyword>
<name>A0AAV3Z2A3_9GAST</name>
<reference evidence="1 2" key="1">
    <citation type="journal article" date="2021" name="Elife">
        <title>Chloroplast acquisition without the gene transfer in kleptoplastic sea slugs, Plakobranchus ocellatus.</title>
        <authorList>
            <person name="Maeda T."/>
            <person name="Takahashi S."/>
            <person name="Yoshida T."/>
            <person name="Shimamura S."/>
            <person name="Takaki Y."/>
            <person name="Nagai Y."/>
            <person name="Toyoda A."/>
            <person name="Suzuki Y."/>
            <person name="Arimoto A."/>
            <person name="Ishii H."/>
            <person name="Satoh N."/>
            <person name="Nishiyama T."/>
            <person name="Hasebe M."/>
            <person name="Maruyama T."/>
            <person name="Minagawa J."/>
            <person name="Obokata J."/>
            <person name="Shigenobu S."/>
        </authorList>
    </citation>
    <scope>NUCLEOTIDE SEQUENCE [LARGE SCALE GENOMIC DNA]</scope>
</reference>
<organism evidence="1 2">
    <name type="scientific">Plakobranchus ocellatus</name>
    <dbReference type="NCBI Taxonomy" id="259542"/>
    <lineage>
        <taxon>Eukaryota</taxon>
        <taxon>Metazoa</taxon>
        <taxon>Spiralia</taxon>
        <taxon>Lophotrochozoa</taxon>
        <taxon>Mollusca</taxon>
        <taxon>Gastropoda</taxon>
        <taxon>Heterobranchia</taxon>
        <taxon>Euthyneura</taxon>
        <taxon>Panpulmonata</taxon>
        <taxon>Sacoglossa</taxon>
        <taxon>Placobranchoidea</taxon>
        <taxon>Plakobranchidae</taxon>
        <taxon>Plakobranchus</taxon>
    </lineage>
</organism>
<gene>
    <name evidence="1" type="ORF">PoB_001527000</name>
</gene>
<evidence type="ECO:0000313" key="2">
    <source>
        <dbReference type="Proteomes" id="UP000735302"/>
    </source>
</evidence>